<dbReference type="InterPro" id="IPR007995">
    <property type="entry name" value="DUF742"/>
</dbReference>
<proteinExistence type="predicted"/>
<evidence type="ECO:0000256" key="1">
    <source>
        <dbReference type="SAM" id="MobiDB-lite"/>
    </source>
</evidence>
<protein>
    <recommendedName>
        <fullName evidence="4">DUF742 domain-containing protein</fullName>
    </recommendedName>
</protein>
<organism evidence="2 3">
    <name type="scientific">Streptomyces spectabilis</name>
    <dbReference type="NCBI Taxonomy" id="68270"/>
    <lineage>
        <taxon>Bacteria</taxon>
        <taxon>Bacillati</taxon>
        <taxon>Actinomycetota</taxon>
        <taxon>Actinomycetes</taxon>
        <taxon>Kitasatosporales</taxon>
        <taxon>Streptomycetaceae</taxon>
        <taxon>Streptomyces</taxon>
    </lineage>
</organism>
<feature type="region of interest" description="Disordered" evidence="1">
    <location>
        <begin position="107"/>
        <end position="130"/>
    </location>
</feature>
<name>A0A7W8B360_STRST</name>
<dbReference type="Proteomes" id="UP000549009">
    <property type="component" value="Unassembled WGS sequence"/>
</dbReference>
<gene>
    <name evidence="2" type="ORF">FHS40_008584</name>
</gene>
<keyword evidence="3" id="KW-1185">Reference proteome</keyword>
<comment type="caution">
    <text evidence="2">The sequence shown here is derived from an EMBL/GenBank/DDBJ whole genome shotgun (WGS) entry which is preliminary data.</text>
</comment>
<evidence type="ECO:0000313" key="2">
    <source>
        <dbReference type="EMBL" id="MBB5109456.1"/>
    </source>
</evidence>
<dbReference type="EMBL" id="JACHJD010000028">
    <property type="protein sequence ID" value="MBB5109456.1"/>
    <property type="molecule type" value="Genomic_DNA"/>
</dbReference>
<dbReference type="PANTHER" id="PTHR36221">
    <property type="entry name" value="DUF742 DOMAIN-CONTAINING PROTEIN"/>
    <property type="match status" value="1"/>
</dbReference>
<dbReference type="PANTHER" id="PTHR36221:SF1">
    <property type="entry name" value="DUF742 DOMAIN-CONTAINING PROTEIN"/>
    <property type="match status" value="1"/>
</dbReference>
<evidence type="ECO:0000313" key="3">
    <source>
        <dbReference type="Proteomes" id="UP000549009"/>
    </source>
</evidence>
<sequence length="130" mass="13998">MPLMTSSRPRPRYQLAIEALVLTTAAPARVAQQLPEHRRICALCREVRSVAEAAALLDMPLGIARILIADLAEAGLVTIHQPATHTSTDGAPDTALLGRVLRALRGDPPIPPKFRRTPPAASCLRRRSAS</sequence>
<reference evidence="2 3" key="1">
    <citation type="submission" date="2020-08" db="EMBL/GenBank/DDBJ databases">
        <title>Genomic Encyclopedia of Type Strains, Phase III (KMG-III): the genomes of soil and plant-associated and newly described type strains.</title>
        <authorList>
            <person name="Whitman W."/>
        </authorList>
    </citation>
    <scope>NUCLEOTIDE SEQUENCE [LARGE SCALE GENOMIC DNA]</scope>
    <source>
        <strain evidence="2 3">CECT 3146</strain>
    </source>
</reference>
<dbReference type="Pfam" id="PF05331">
    <property type="entry name" value="DUF742"/>
    <property type="match status" value="1"/>
</dbReference>
<accession>A0A7W8B360</accession>
<dbReference type="RefSeq" id="WP_184926424.1">
    <property type="nucleotide sequence ID" value="NZ_BMSQ01000033.1"/>
</dbReference>
<dbReference type="AlphaFoldDB" id="A0A7W8B360"/>
<evidence type="ECO:0008006" key="4">
    <source>
        <dbReference type="Google" id="ProtNLM"/>
    </source>
</evidence>